<protein>
    <submittedName>
        <fullName evidence="1">Uncharacterized protein</fullName>
    </submittedName>
</protein>
<reference evidence="1" key="1">
    <citation type="submission" date="2019-08" db="EMBL/GenBank/DDBJ databases">
        <authorList>
            <person name="Kucharzyk K."/>
            <person name="Murdoch R.W."/>
            <person name="Higgins S."/>
            <person name="Loffler F."/>
        </authorList>
    </citation>
    <scope>NUCLEOTIDE SEQUENCE</scope>
</reference>
<name>A0A645H3M0_9ZZZZ</name>
<dbReference type="EMBL" id="VSSQ01085426">
    <property type="protein sequence ID" value="MPN33086.1"/>
    <property type="molecule type" value="Genomic_DNA"/>
</dbReference>
<comment type="caution">
    <text evidence="1">The sequence shown here is derived from an EMBL/GenBank/DDBJ whole genome shotgun (WGS) entry which is preliminary data.</text>
</comment>
<sequence length="51" mass="5277">MAAGGEHIVRPVDQNGLDARGAELNAEIRVAAADVCCGAGLFLRHAMNLDS</sequence>
<evidence type="ECO:0000313" key="1">
    <source>
        <dbReference type="EMBL" id="MPN33086.1"/>
    </source>
</evidence>
<organism evidence="1">
    <name type="scientific">bioreactor metagenome</name>
    <dbReference type="NCBI Taxonomy" id="1076179"/>
    <lineage>
        <taxon>unclassified sequences</taxon>
        <taxon>metagenomes</taxon>
        <taxon>ecological metagenomes</taxon>
    </lineage>
</organism>
<dbReference type="AlphaFoldDB" id="A0A645H3M0"/>
<gene>
    <name evidence="1" type="ORF">SDC9_180569</name>
</gene>
<accession>A0A645H3M0</accession>
<proteinExistence type="predicted"/>